<feature type="transmembrane region" description="Helical" evidence="1">
    <location>
        <begin position="6"/>
        <end position="26"/>
    </location>
</feature>
<feature type="transmembrane region" description="Helical" evidence="1">
    <location>
        <begin position="142"/>
        <end position="159"/>
    </location>
</feature>
<feature type="transmembrane region" description="Helical" evidence="1">
    <location>
        <begin position="71"/>
        <end position="92"/>
    </location>
</feature>
<proteinExistence type="predicted"/>
<keyword evidence="1" id="KW-0812">Transmembrane</keyword>
<reference evidence="2 3" key="1">
    <citation type="submission" date="2020-07" db="EMBL/GenBank/DDBJ databases">
        <title>Genomic Encyclopedia of Type Strains, Phase IV (KMG-V): Genome sequencing to study the core and pangenomes of soil and plant-associated prokaryotes.</title>
        <authorList>
            <person name="Whitman W."/>
        </authorList>
    </citation>
    <scope>NUCLEOTIDE SEQUENCE [LARGE SCALE GENOMIC DNA]</scope>
    <source>
        <strain evidence="2 3">RH2WT43</strain>
    </source>
</reference>
<feature type="transmembrane region" description="Helical" evidence="1">
    <location>
        <begin position="113"/>
        <end position="130"/>
    </location>
</feature>
<keyword evidence="3" id="KW-1185">Reference proteome</keyword>
<name>A0A839F522_9GAMM</name>
<sequence>MDAFSYLSVLLSIILGLAITQVLKGFRGLMQSRSRLRLYWPTVVWSILVLVIAVQSWWAMFDLRDHHDWTFLEFSIVLTQTIVVYLLAALVLPDFFGDAGFDLRAHYYDHHRWFFALLVALIGVSIVKSRVVYGEWPHPLNFAYHLVFATTGLVCACTRNARFHEVMTVVAVVSIGSYIALLFTYLT</sequence>
<protein>
    <submittedName>
        <fullName evidence="2">Uncharacterized protein</fullName>
    </submittedName>
</protein>
<dbReference type="AlphaFoldDB" id="A0A839F522"/>
<dbReference type="RefSeq" id="WP_182531659.1">
    <property type="nucleotide sequence ID" value="NZ_JACGXL010000004.1"/>
</dbReference>
<organism evidence="2 3">
    <name type="scientific">Dokdonella fugitiva</name>
    <dbReference type="NCBI Taxonomy" id="328517"/>
    <lineage>
        <taxon>Bacteria</taxon>
        <taxon>Pseudomonadati</taxon>
        <taxon>Pseudomonadota</taxon>
        <taxon>Gammaproteobacteria</taxon>
        <taxon>Lysobacterales</taxon>
        <taxon>Rhodanobacteraceae</taxon>
        <taxon>Dokdonella</taxon>
    </lineage>
</organism>
<accession>A0A839F522</accession>
<dbReference type="Proteomes" id="UP000550401">
    <property type="component" value="Unassembled WGS sequence"/>
</dbReference>
<evidence type="ECO:0000313" key="2">
    <source>
        <dbReference type="EMBL" id="MBA8888618.1"/>
    </source>
</evidence>
<feature type="transmembrane region" description="Helical" evidence="1">
    <location>
        <begin position="38"/>
        <end position="59"/>
    </location>
</feature>
<keyword evidence="1" id="KW-1133">Transmembrane helix</keyword>
<evidence type="ECO:0000313" key="3">
    <source>
        <dbReference type="Proteomes" id="UP000550401"/>
    </source>
</evidence>
<feature type="transmembrane region" description="Helical" evidence="1">
    <location>
        <begin position="166"/>
        <end position="186"/>
    </location>
</feature>
<comment type="caution">
    <text evidence="2">The sequence shown here is derived from an EMBL/GenBank/DDBJ whole genome shotgun (WGS) entry which is preliminary data.</text>
</comment>
<dbReference type="EMBL" id="JACGXL010000004">
    <property type="protein sequence ID" value="MBA8888618.1"/>
    <property type="molecule type" value="Genomic_DNA"/>
</dbReference>
<gene>
    <name evidence="2" type="ORF">FHW12_002851</name>
</gene>
<evidence type="ECO:0000256" key="1">
    <source>
        <dbReference type="SAM" id="Phobius"/>
    </source>
</evidence>
<keyword evidence="1" id="KW-0472">Membrane</keyword>